<evidence type="ECO:0000313" key="1">
    <source>
        <dbReference type="EMBL" id="GAA0482664.1"/>
    </source>
</evidence>
<evidence type="ECO:0000313" key="2">
    <source>
        <dbReference type="Proteomes" id="UP001500909"/>
    </source>
</evidence>
<dbReference type="EMBL" id="BAAABY010000039">
    <property type="protein sequence ID" value="GAA0482664.1"/>
    <property type="molecule type" value="Genomic_DNA"/>
</dbReference>
<comment type="caution">
    <text evidence="1">The sequence shown here is derived from an EMBL/GenBank/DDBJ whole genome shotgun (WGS) entry which is preliminary data.</text>
</comment>
<accession>A0ABN1AS06</accession>
<organism evidence="1 2">
    <name type="scientific">Streptomyces olivaceiscleroticus</name>
    <dbReference type="NCBI Taxonomy" id="68245"/>
    <lineage>
        <taxon>Bacteria</taxon>
        <taxon>Bacillati</taxon>
        <taxon>Actinomycetota</taxon>
        <taxon>Actinomycetes</taxon>
        <taxon>Kitasatosporales</taxon>
        <taxon>Streptomycetaceae</taxon>
        <taxon>Streptomyces</taxon>
    </lineage>
</organism>
<gene>
    <name evidence="1" type="ORF">GCM10010361_54420</name>
</gene>
<keyword evidence="2" id="KW-1185">Reference proteome</keyword>
<reference evidence="1 2" key="1">
    <citation type="journal article" date="2019" name="Int. J. Syst. Evol. Microbiol.">
        <title>The Global Catalogue of Microorganisms (GCM) 10K type strain sequencing project: providing services to taxonomists for standard genome sequencing and annotation.</title>
        <authorList>
            <consortium name="The Broad Institute Genomics Platform"/>
            <consortium name="The Broad Institute Genome Sequencing Center for Infectious Disease"/>
            <person name="Wu L."/>
            <person name="Ma J."/>
        </authorList>
    </citation>
    <scope>NUCLEOTIDE SEQUENCE [LARGE SCALE GENOMIC DNA]</scope>
    <source>
        <strain evidence="1 2">JCM 4805</strain>
    </source>
</reference>
<proteinExistence type="predicted"/>
<sequence>MAWAGAELGEDPPALQVREAVLDRRASDGEDAVGVLLASHRLAEGELNERE</sequence>
<protein>
    <submittedName>
        <fullName evidence="1">Uncharacterized protein</fullName>
    </submittedName>
</protein>
<dbReference type="Proteomes" id="UP001500909">
    <property type="component" value="Unassembled WGS sequence"/>
</dbReference>
<name>A0ABN1AS06_9ACTN</name>